<evidence type="ECO:0000256" key="8">
    <source>
        <dbReference type="ARBA" id="ARBA00023136"/>
    </source>
</evidence>
<dbReference type="PANTHER" id="PTHR28388">
    <property type="entry name" value="TRANSMEMBRANE PROTEIN 237"/>
    <property type="match status" value="1"/>
</dbReference>
<dbReference type="GO" id="GO:0035869">
    <property type="term" value="C:ciliary transition zone"/>
    <property type="evidence" value="ECO:0007669"/>
    <property type="project" value="TreeGrafter"/>
</dbReference>
<dbReference type="InterPro" id="IPR029409">
    <property type="entry name" value="TMEM237"/>
</dbReference>
<protein>
    <recommendedName>
        <fullName evidence="14">Transmembrane protein 237</fullName>
    </recommendedName>
</protein>
<comment type="subcellular location">
    <subcellularLocation>
        <location evidence="1">Cell projection</location>
        <location evidence="1">Cilium</location>
    </subcellularLocation>
    <subcellularLocation>
        <location evidence="2">Membrane</location>
        <topology evidence="2">Multi-pass membrane protein</topology>
    </subcellularLocation>
</comment>
<evidence type="ECO:0000256" key="2">
    <source>
        <dbReference type="ARBA" id="ARBA00004141"/>
    </source>
</evidence>
<dbReference type="OrthoDB" id="550113at2759"/>
<keyword evidence="8 12" id="KW-0472">Membrane</keyword>
<name>K1PYE6_MAGGI</name>
<organism evidence="13">
    <name type="scientific">Magallana gigas</name>
    <name type="common">Pacific oyster</name>
    <name type="synonym">Crassostrea gigas</name>
    <dbReference type="NCBI Taxonomy" id="29159"/>
    <lineage>
        <taxon>Eukaryota</taxon>
        <taxon>Metazoa</taxon>
        <taxon>Spiralia</taxon>
        <taxon>Lophotrochozoa</taxon>
        <taxon>Mollusca</taxon>
        <taxon>Bivalvia</taxon>
        <taxon>Autobranchia</taxon>
        <taxon>Pteriomorphia</taxon>
        <taxon>Ostreida</taxon>
        <taxon>Ostreoidea</taxon>
        <taxon>Ostreidae</taxon>
        <taxon>Magallana</taxon>
    </lineage>
</organism>
<evidence type="ECO:0000256" key="3">
    <source>
        <dbReference type="ARBA" id="ARBA00008783"/>
    </source>
</evidence>
<evidence type="ECO:0000256" key="9">
    <source>
        <dbReference type="ARBA" id="ARBA00023273"/>
    </source>
</evidence>
<evidence type="ECO:0008006" key="14">
    <source>
        <dbReference type="Google" id="ProtNLM"/>
    </source>
</evidence>
<reference evidence="13" key="1">
    <citation type="journal article" date="2012" name="Nature">
        <title>The oyster genome reveals stress adaptation and complexity of shell formation.</title>
        <authorList>
            <person name="Zhang G."/>
            <person name="Fang X."/>
            <person name="Guo X."/>
            <person name="Li L."/>
            <person name="Luo R."/>
            <person name="Xu F."/>
            <person name="Yang P."/>
            <person name="Zhang L."/>
            <person name="Wang X."/>
            <person name="Qi H."/>
            <person name="Xiong Z."/>
            <person name="Que H."/>
            <person name="Xie Y."/>
            <person name="Holland P.W."/>
            <person name="Paps J."/>
            <person name="Zhu Y."/>
            <person name="Wu F."/>
            <person name="Chen Y."/>
            <person name="Wang J."/>
            <person name="Peng C."/>
            <person name="Meng J."/>
            <person name="Yang L."/>
            <person name="Liu J."/>
            <person name="Wen B."/>
            <person name="Zhang N."/>
            <person name="Huang Z."/>
            <person name="Zhu Q."/>
            <person name="Feng Y."/>
            <person name="Mount A."/>
            <person name="Hedgecock D."/>
            <person name="Xu Z."/>
            <person name="Liu Y."/>
            <person name="Domazet-Loso T."/>
            <person name="Du Y."/>
            <person name="Sun X."/>
            <person name="Zhang S."/>
            <person name="Liu B."/>
            <person name="Cheng P."/>
            <person name="Jiang X."/>
            <person name="Li J."/>
            <person name="Fan D."/>
            <person name="Wang W."/>
            <person name="Fu W."/>
            <person name="Wang T."/>
            <person name="Wang B."/>
            <person name="Zhang J."/>
            <person name="Peng Z."/>
            <person name="Li Y."/>
            <person name="Li N."/>
            <person name="Wang J."/>
            <person name="Chen M."/>
            <person name="He Y."/>
            <person name="Tan F."/>
            <person name="Song X."/>
            <person name="Zheng Q."/>
            <person name="Huang R."/>
            <person name="Yang H."/>
            <person name="Du X."/>
            <person name="Chen L."/>
            <person name="Yang M."/>
            <person name="Gaffney P.M."/>
            <person name="Wang S."/>
            <person name="Luo L."/>
            <person name="She Z."/>
            <person name="Ming Y."/>
            <person name="Huang W."/>
            <person name="Zhang S."/>
            <person name="Huang B."/>
            <person name="Zhang Y."/>
            <person name="Qu T."/>
            <person name="Ni P."/>
            <person name="Miao G."/>
            <person name="Wang J."/>
            <person name="Wang Q."/>
            <person name="Steinberg C.E."/>
            <person name="Wang H."/>
            <person name="Li N."/>
            <person name="Qian L."/>
            <person name="Zhang G."/>
            <person name="Li Y."/>
            <person name="Yang H."/>
            <person name="Liu X."/>
            <person name="Wang J."/>
            <person name="Yin Y."/>
            <person name="Wang J."/>
        </authorList>
    </citation>
    <scope>NUCLEOTIDE SEQUENCE [LARGE SCALE GENOMIC DNA]</scope>
    <source>
        <strain evidence="13">05x7-T-G4-1.051#20</strain>
    </source>
</reference>
<dbReference type="KEGG" id="crg:105337127"/>
<evidence type="ECO:0000256" key="1">
    <source>
        <dbReference type="ARBA" id="ARBA00004138"/>
    </source>
</evidence>
<sequence length="422" mass="47034">MSDAGADPPKRSKKLPPISSEDGDEQKKPVKKKKKKAPSSEANGTTSVKSDETPRKKVVKKKDGEGSDKPTPKKRKKPTTTEEGEGDPSSARSAASKDEDVTGSKASLISKDTKGSGTPKKKVKKKKKPSSTTATPREDDEWADTLTAELQTIHEDVVSPSGKKGKDEVLLHPFSTEAAVLKSQPLEKLFIETDSGFKGESKVKYAKKWREEEAIREQEPEQQVESTILFAIGSHKVFVTFCLFLHGLTAGIAMWHLTMTYILLYFSYIDFLEHYRILALPVQCMFYILLVLCTVSACDRFDIGRPTRRFVLQSFTLQTGTVSIVIYFVALILSLCMANLEDKMNLYNRYPDLWMDVNNNNNVLSSAGDDISTWRDLNTARCCMAILAWIVLSITASTDRLTDNLRAGDDEFLEDVGTQQKV</sequence>
<dbReference type="HOGENOM" id="CLU_628963_0_0_1"/>
<keyword evidence="9" id="KW-0966">Cell projection</keyword>
<feature type="transmembrane region" description="Helical" evidence="12">
    <location>
        <begin position="278"/>
        <end position="297"/>
    </location>
</feature>
<feature type="compositionally biased region" description="Basic and acidic residues" evidence="11">
    <location>
        <begin position="49"/>
        <end position="71"/>
    </location>
</feature>
<dbReference type="GO" id="GO:0060271">
    <property type="term" value="P:cilium assembly"/>
    <property type="evidence" value="ECO:0007669"/>
    <property type="project" value="TreeGrafter"/>
</dbReference>
<dbReference type="EMBL" id="JH815881">
    <property type="protein sequence ID" value="EKC29287.1"/>
    <property type="molecule type" value="Genomic_DNA"/>
</dbReference>
<dbReference type="PANTHER" id="PTHR28388:SF1">
    <property type="entry name" value="TRANSMEMBRANE PROTEIN 237"/>
    <property type="match status" value="1"/>
</dbReference>
<keyword evidence="6 12" id="KW-1133">Transmembrane helix</keyword>
<keyword evidence="7" id="KW-0969">Cilium</keyword>
<dbReference type="Pfam" id="PF15383">
    <property type="entry name" value="TMEM237"/>
    <property type="match status" value="1"/>
</dbReference>
<evidence type="ECO:0000256" key="11">
    <source>
        <dbReference type="SAM" id="MobiDB-lite"/>
    </source>
</evidence>
<feature type="transmembrane region" description="Helical" evidence="12">
    <location>
        <begin position="317"/>
        <end position="340"/>
    </location>
</feature>
<evidence type="ECO:0000256" key="7">
    <source>
        <dbReference type="ARBA" id="ARBA00023069"/>
    </source>
</evidence>
<feature type="transmembrane region" description="Helical" evidence="12">
    <location>
        <begin position="243"/>
        <end position="266"/>
    </location>
</feature>
<evidence type="ECO:0000256" key="6">
    <source>
        <dbReference type="ARBA" id="ARBA00022989"/>
    </source>
</evidence>
<comment type="function">
    <text evidence="10">Component of the transition zone in primary cilia. Required for ciliogenesis.</text>
</comment>
<evidence type="ECO:0000256" key="4">
    <source>
        <dbReference type="ARBA" id="ARBA00022692"/>
    </source>
</evidence>
<gene>
    <name evidence="13" type="ORF">CGI_10014596</name>
</gene>
<evidence type="ECO:0000256" key="12">
    <source>
        <dbReference type="SAM" id="Phobius"/>
    </source>
</evidence>
<evidence type="ECO:0000256" key="5">
    <source>
        <dbReference type="ARBA" id="ARBA00022794"/>
    </source>
</evidence>
<accession>K1PYE6</accession>
<keyword evidence="5" id="KW-0970">Cilium biogenesis/degradation</keyword>
<feature type="compositionally biased region" description="Basic residues" evidence="11">
    <location>
        <begin position="119"/>
        <end position="129"/>
    </location>
</feature>
<dbReference type="GO" id="GO:0016020">
    <property type="term" value="C:membrane"/>
    <property type="evidence" value="ECO:0007669"/>
    <property type="project" value="UniProtKB-SubCell"/>
</dbReference>
<comment type="similarity">
    <text evidence="3">Belongs to the TMEM237 family.</text>
</comment>
<evidence type="ECO:0000313" key="13">
    <source>
        <dbReference type="EMBL" id="EKC29287.1"/>
    </source>
</evidence>
<dbReference type="InParanoid" id="K1PYE6"/>
<evidence type="ECO:0000256" key="10">
    <source>
        <dbReference type="ARBA" id="ARBA00025631"/>
    </source>
</evidence>
<feature type="region of interest" description="Disordered" evidence="11">
    <location>
        <begin position="1"/>
        <end position="142"/>
    </location>
</feature>
<keyword evidence="4 12" id="KW-0812">Transmembrane</keyword>
<proteinExistence type="inferred from homology"/>
<dbReference type="AlphaFoldDB" id="K1PYE6"/>